<dbReference type="Pfam" id="PF00497">
    <property type="entry name" value="SBP_bac_3"/>
    <property type="match status" value="1"/>
</dbReference>
<evidence type="ECO:0000256" key="1">
    <source>
        <dbReference type="ARBA" id="ARBA00004196"/>
    </source>
</evidence>
<comment type="subcellular location">
    <subcellularLocation>
        <location evidence="1">Cell envelope</location>
    </subcellularLocation>
</comment>
<feature type="signal peptide" evidence="5">
    <location>
        <begin position="1"/>
        <end position="24"/>
    </location>
</feature>
<accession>A0A1H3EH15</accession>
<dbReference type="GO" id="GO:0030313">
    <property type="term" value="C:cell envelope"/>
    <property type="evidence" value="ECO:0007669"/>
    <property type="project" value="UniProtKB-SubCell"/>
</dbReference>
<dbReference type="Gene3D" id="3.40.190.10">
    <property type="entry name" value="Periplasmic binding protein-like II"/>
    <property type="match status" value="2"/>
</dbReference>
<keyword evidence="8" id="KW-1185">Reference proteome</keyword>
<keyword evidence="3 5" id="KW-0732">Signal</keyword>
<comment type="similarity">
    <text evidence="2 4">Belongs to the bacterial solute-binding protein 3 family.</text>
</comment>
<proteinExistence type="inferred from homology"/>
<dbReference type="InterPro" id="IPR001638">
    <property type="entry name" value="Solute-binding_3/MltF_N"/>
</dbReference>
<dbReference type="PROSITE" id="PS01039">
    <property type="entry name" value="SBP_BACTERIAL_3"/>
    <property type="match status" value="1"/>
</dbReference>
<organism evidence="7 8">
    <name type="scientific">Ruegeria halocynthiae</name>
    <dbReference type="NCBI Taxonomy" id="985054"/>
    <lineage>
        <taxon>Bacteria</taxon>
        <taxon>Pseudomonadati</taxon>
        <taxon>Pseudomonadota</taxon>
        <taxon>Alphaproteobacteria</taxon>
        <taxon>Rhodobacterales</taxon>
        <taxon>Roseobacteraceae</taxon>
        <taxon>Ruegeria</taxon>
    </lineage>
</organism>
<evidence type="ECO:0000256" key="5">
    <source>
        <dbReference type="SAM" id="SignalP"/>
    </source>
</evidence>
<evidence type="ECO:0000313" key="8">
    <source>
        <dbReference type="Proteomes" id="UP000183400"/>
    </source>
</evidence>
<protein>
    <submittedName>
        <fullName evidence="7">Amino acid ABC transporter substrate-binding protein, PAAT family</fullName>
    </submittedName>
</protein>
<dbReference type="RefSeq" id="WP_245709791.1">
    <property type="nucleotide sequence ID" value="NZ_FNNP01000011.1"/>
</dbReference>
<evidence type="ECO:0000256" key="4">
    <source>
        <dbReference type="RuleBase" id="RU003744"/>
    </source>
</evidence>
<dbReference type="PANTHER" id="PTHR35936">
    <property type="entry name" value="MEMBRANE-BOUND LYTIC MUREIN TRANSGLYCOSYLASE F"/>
    <property type="match status" value="1"/>
</dbReference>
<dbReference type="Proteomes" id="UP000183400">
    <property type="component" value="Unassembled WGS sequence"/>
</dbReference>
<dbReference type="SUPFAM" id="SSF53850">
    <property type="entry name" value="Periplasmic binding protein-like II"/>
    <property type="match status" value="1"/>
</dbReference>
<dbReference type="EMBL" id="FNNP01000011">
    <property type="protein sequence ID" value="SDX77897.1"/>
    <property type="molecule type" value="Genomic_DNA"/>
</dbReference>
<name>A0A1H3EH15_9RHOB</name>
<gene>
    <name evidence="7" type="ORF">SAMN05444358_11161</name>
</gene>
<dbReference type="AlphaFoldDB" id="A0A1H3EH15"/>
<evidence type="ECO:0000313" key="7">
    <source>
        <dbReference type="EMBL" id="SDX77897.1"/>
    </source>
</evidence>
<feature type="domain" description="Solute-binding protein family 3/N-terminal" evidence="6">
    <location>
        <begin position="29"/>
        <end position="263"/>
    </location>
</feature>
<evidence type="ECO:0000256" key="2">
    <source>
        <dbReference type="ARBA" id="ARBA00010333"/>
    </source>
</evidence>
<dbReference type="InterPro" id="IPR018313">
    <property type="entry name" value="SBP_3_CS"/>
</dbReference>
<evidence type="ECO:0000256" key="3">
    <source>
        <dbReference type="ARBA" id="ARBA00022729"/>
    </source>
</evidence>
<dbReference type="PANTHER" id="PTHR35936:SF17">
    <property type="entry name" value="ARGININE-BINDING EXTRACELLULAR PROTEIN ARTP"/>
    <property type="match status" value="1"/>
</dbReference>
<sequence>MNLKMLRNLAIGLFAMLTLGTAGAASAETLRVGMECTYAPFNYKTADGELAGYDVDVANGVAEIIGADLEFVCQEWDGMIPALLANKFDLIIASMSITEKRMEKIDFSGPYRFSTGQMLGPKSKEMNLFDDAGNPIPENFDGLRVGLERATTYASWFEDILPGADVVLYDGSEPLYLDLQNGRVDLIMTNPMKAHLKFLSKEDGAGFEFKGPVVDEEKYFGIGVGIGMRQGEDELKGRLNNALKQLINSGELESYALKIFPFKLHKDEWGQ</sequence>
<evidence type="ECO:0000259" key="6">
    <source>
        <dbReference type="SMART" id="SM00062"/>
    </source>
</evidence>
<feature type="chain" id="PRO_5010249004" evidence="5">
    <location>
        <begin position="25"/>
        <end position="271"/>
    </location>
</feature>
<reference evidence="8" key="1">
    <citation type="submission" date="2016-10" db="EMBL/GenBank/DDBJ databases">
        <authorList>
            <person name="Varghese N."/>
            <person name="Submissions S."/>
        </authorList>
    </citation>
    <scope>NUCLEOTIDE SEQUENCE [LARGE SCALE GENOMIC DNA]</scope>
    <source>
        <strain evidence="8">DSM 27839</strain>
    </source>
</reference>
<dbReference type="STRING" id="985054.SAMN05444358_11161"/>
<dbReference type="SMART" id="SM00062">
    <property type="entry name" value="PBPb"/>
    <property type="match status" value="1"/>
</dbReference>